<dbReference type="CDD" id="cd08598">
    <property type="entry name" value="PI-PLC1c_yeast"/>
    <property type="match status" value="1"/>
</dbReference>
<evidence type="ECO:0000259" key="9">
    <source>
        <dbReference type="PROSITE" id="PS50008"/>
    </source>
</evidence>
<dbReference type="SUPFAM" id="SSF51695">
    <property type="entry name" value="PLC-like phosphodiesterases"/>
    <property type="match status" value="1"/>
</dbReference>
<dbReference type="InterPro" id="IPR001711">
    <property type="entry name" value="PLipase_C_Pinositol-sp_Y"/>
</dbReference>
<feature type="domain" description="PI-PLC Y-box" evidence="9">
    <location>
        <begin position="312"/>
        <end position="430"/>
    </location>
</feature>
<keyword evidence="5" id="KW-0807">Transducer</keyword>
<feature type="region of interest" description="Disordered" evidence="8">
    <location>
        <begin position="1"/>
        <end position="51"/>
    </location>
</feature>
<evidence type="ECO:0000256" key="2">
    <source>
        <dbReference type="ARBA" id="ARBA00022801"/>
    </source>
</evidence>
<dbReference type="InterPro" id="IPR000909">
    <property type="entry name" value="PLipase_C_PInositol-sp_X_dom"/>
</dbReference>
<name>A0AA38WWQ0_9EURO</name>
<dbReference type="PROSITE" id="PS50008">
    <property type="entry name" value="PIPLC_Y_DOMAIN"/>
    <property type="match status" value="1"/>
</dbReference>
<feature type="compositionally biased region" description="Acidic residues" evidence="8">
    <location>
        <begin position="275"/>
        <end position="289"/>
    </location>
</feature>
<dbReference type="PROSITE" id="PS50007">
    <property type="entry name" value="PIPLC_X_DOMAIN"/>
    <property type="match status" value="1"/>
</dbReference>
<feature type="region of interest" description="Disordered" evidence="8">
    <location>
        <begin position="272"/>
        <end position="297"/>
    </location>
</feature>
<evidence type="ECO:0000256" key="1">
    <source>
        <dbReference type="ARBA" id="ARBA00001195"/>
    </source>
</evidence>
<evidence type="ECO:0000256" key="7">
    <source>
        <dbReference type="RuleBase" id="RU361133"/>
    </source>
</evidence>
<comment type="catalytic activity">
    <reaction evidence="1 7">
        <text>a 1,2-diacyl-sn-glycero-3-phospho-(1D-myo-inositol-4,5-bisphosphate) + H2O = 1D-myo-inositol 1,4,5-trisphosphate + a 1,2-diacyl-sn-glycerol + H(+)</text>
        <dbReference type="Rhea" id="RHEA:33179"/>
        <dbReference type="ChEBI" id="CHEBI:15377"/>
        <dbReference type="ChEBI" id="CHEBI:15378"/>
        <dbReference type="ChEBI" id="CHEBI:17815"/>
        <dbReference type="ChEBI" id="CHEBI:58456"/>
        <dbReference type="ChEBI" id="CHEBI:203600"/>
        <dbReference type="EC" id="3.1.4.11"/>
    </reaction>
</comment>
<dbReference type="EC" id="3.1.4.11" evidence="7"/>
<keyword evidence="4 7" id="KW-0443">Lipid metabolism</keyword>
<comment type="function">
    <text evidence="6">The production of the second messenger molecules diacylglycerol (DAG) and inositol 1,4,5-trisphosphate (IP3) is mediated by activated phosphatidylinositol-specific phospholipase C enzymes.</text>
</comment>
<sequence length="590" mass="65517">MASRLTSRMAKLNPFSKSSSRKIDDEDAGEEIDASTVAGGGHASRETELTKHQLRVSPALREYLVSKDVFSEREAGLDTPDVLTEPLHSLVNRDHINVPSQVTDTSHPLPEYFISSSHNTYLSAHQLYGSSSADAYKTALATGSRCVEIDAWDNEDDKDEPKVTHGYTLVSNISFRAVCESIRDVVDEEAAHSENHQGYRAAPILLSLENHCDAYGQQRLVDIMKEVWGDRLLSKAVRQKGHDEQRGTGEQVTLAELGSRIVLIVEYHFPSEKVESDEDSDSSSSEDEESAKARKDYNEKKKAAATVIIPALADLGVYAQSVKPRDNSWFGEVGLTDAPHDHLINVSESGLLAHMPAESASIARHNAEHLMRVYPKGTRISSRNLKPVSFWGLGAQICALNWQTFGASIQLNEALFSGSDGYVLKPAALRAGGNGVLNTGRRKRLRLHAGGATDIPVPPGREGNDLKPYLTCTLYHPDILDEDNIPKRKTAHFKQHKLGLVHKWASSPSTDPIWDEVLEWEYDENELVFLRLLIKSDDAFARNPILVVSAVRVSYLVDGWTFIRMLDLKGRETRCSLCVRFEVLDVEEGR</sequence>
<dbReference type="FunFam" id="3.20.20.190:FF:000039">
    <property type="entry name" value="Phosphoinositide phospholipase C"/>
    <property type="match status" value="1"/>
</dbReference>
<proteinExistence type="predicted"/>
<dbReference type="PRINTS" id="PR00390">
    <property type="entry name" value="PHPHLIPASEC"/>
</dbReference>
<dbReference type="PANTHER" id="PTHR10336">
    <property type="entry name" value="PHOSPHOINOSITIDE-SPECIFIC PHOSPHOLIPASE C FAMILY PROTEIN"/>
    <property type="match status" value="1"/>
</dbReference>
<evidence type="ECO:0000256" key="8">
    <source>
        <dbReference type="SAM" id="MobiDB-lite"/>
    </source>
</evidence>
<dbReference type="GO" id="GO:0004435">
    <property type="term" value="F:phosphatidylinositol-4,5-bisphosphate phospholipase C activity"/>
    <property type="evidence" value="ECO:0007669"/>
    <property type="project" value="UniProtKB-EC"/>
</dbReference>
<evidence type="ECO:0000256" key="4">
    <source>
        <dbReference type="ARBA" id="ARBA00023098"/>
    </source>
</evidence>
<dbReference type="Gene3D" id="3.20.20.190">
    <property type="entry name" value="Phosphatidylinositol (PI) phosphodiesterase"/>
    <property type="match status" value="1"/>
</dbReference>
<keyword evidence="3 7" id="KW-0442">Lipid degradation</keyword>
<evidence type="ECO:0000256" key="6">
    <source>
        <dbReference type="ARBA" id="ARBA00059664"/>
    </source>
</evidence>
<dbReference type="GO" id="GO:0051209">
    <property type="term" value="P:release of sequestered calcium ion into cytosol"/>
    <property type="evidence" value="ECO:0007669"/>
    <property type="project" value="TreeGrafter"/>
</dbReference>
<gene>
    <name evidence="10" type="ORF">H2200_013063</name>
</gene>
<dbReference type="Pfam" id="PF00387">
    <property type="entry name" value="PI-PLC-Y"/>
    <property type="match status" value="1"/>
</dbReference>
<evidence type="ECO:0000256" key="3">
    <source>
        <dbReference type="ARBA" id="ARBA00022963"/>
    </source>
</evidence>
<dbReference type="Proteomes" id="UP001172673">
    <property type="component" value="Unassembled WGS sequence"/>
</dbReference>
<keyword evidence="2 7" id="KW-0378">Hydrolase</keyword>
<dbReference type="SMART" id="SM00148">
    <property type="entry name" value="PLCXc"/>
    <property type="match status" value="1"/>
</dbReference>
<evidence type="ECO:0000313" key="10">
    <source>
        <dbReference type="EMBL" id="KAJ9602520.1"/>
    </source>
</evidence>
<dbReference type="Gene3D" id="2.60.40.150">
    <property type="entry name" value="C2 domain"/>
    <property type="match status" value="1"/>
</dbReference>
<dbReference type="PANTHER" id="PTHR10336:SF169">
    <property type="entry name" value="PHOSPHOINOSITIDE PHOSPHOLIPASE C"/>
    <property type="match status" value="1"/>
</dbReference>
<accession>A0AA38WWQ0</accession>
<dbReference type="GO" id="GO:0048015">
    <property type="term" value="P:phosphatidylinositol-mediated signaling"/>
    <property type="evidence" value="ECO:0007669"/>
    <property type="project" value="TreeGrafter"/>
</dbReference>
<dbReference type="InterPro" id="IPR035892">
    <property type="entry name" value="C2_domain_sf"/>
</dbReference>
<dbReference type="GO" id="GO:0016042">
    <property type="term" value="P:lipid catabolic process"/>
    <property type="evidence" value="ECO:0007669"/>
    <property type="project" value="UniProtKB-KW"/>
</dbReference>
<reference evidence="10" key="1">
    <citation type="submission" date="2022-10" db="EMBL/GenBank/DDBJ databases">
        <title>Culturing micro-colonial fungi from biological soil crusts in the Mojave desert and describing Neophaeococcomyces mojavensis, and introducing the new genera and species Taxawa tesnikishii.</title>
        <authorList>
            <person name="Kurbessoian T."/>
            <person name="Stajich J.E."/>
        </authorList>
    </citation>
    <scope>NUCLEOTIDE SEQUENCE</scope>
    <source>
        <strain evidence="10">TK_41</strain>
    </source>
</reference>
<dbReference type="InterPro" id="IPR017946">
    <property type="entry name" value="PLC-like_Pdiesterase_TIM-brl"/>
</dbReference>
<keyword evidence="11" id="KW-1185">Reference proteome</keyword>
<comment type="caution">
    <text evidence="10">The sequence shown here is derived from an EMBL/GenBank/DDBJ whole genome shotgun (WGS) entry which is preliminary data.</text>
</comment>
<evidence type="ECO:0000256" key="5">
    <source>
        <dbReference type="ARBA" id="ARBA00023224"/>
    </source>
</evidence>
<dbReference type="InterPro" id="IPR001192">
    <property type="entry name" value="PI-PLC_fam"/>
</dbReference>
<dbReference type="SMART" id="SM00149">
    <property type="entry name" value="PLCYc"/>
    <property type="match status" value="1"/>
</dbReference>
<dbReference type="EMBL" id="JAPDRK010000026">
    <property type="protein sequence ID" value="KAJ9602520.1"/>
    <property type="molecule type" value="Genomic_DNA"/>
</dbReference>
<dbReference type="AlphaFoldDB" id="A0AA38WWQ0"/>
<dbReference type="SUPFAM" id="SSF49562">
    <property type="entry name" value="C2 domain (Calcium/lipid-binding domain, CaLB)"/>
    <property type="match status" value="1"/>
</dbReference>
<dbReference type="Pfam" id="PF00388">
    <property type="entry name" value="PI-PLC-X"/>
    <property type="match status" value="1"/>
</dbReference>
<organism evidence="10 11">
    <name type="scientific">Cladophialophora chaetospira</name>
    <dbReference type="NCBI Taxonomy" id="386627"/>
    <lineage>
        <taxon>Eukaryota</taxon>
        <taxon>Fungi</taxon>
        <taxon>Dikarya</taxon>
        <taxon>Ascomycota</taxon>
        <taxon>Pezizomycotina</taxon>
        <taxon>Eurotiomycetes</taxon>
        <taxon>Chaetothyriomycetidae</taxon>
        <taxon>Chaetothyriales</taxon>
        <taxon>Herpotrichiellaceae</taxon>
        <taxon>Cladophialophora</taxon>
    </lineage>
</organism>
<protein>
    <recommendedName>
        <fullName evidence="7">Phosphoinositide phospholipase C</fullName>
        <ecNumber evidence="7">3.1.4.11</ecNumber>
    </recommendedName>
</protein>
<evidence type="ECO:0000313" key="11">
    <source>
        <dbReference type="Proteomes" id="UP001172673"/>
    </source>
</evidence>